<evidence type="ECO:0000256" key="8">
    <source>
        <dbReference type="HAMAP-Rule" id="MF_03025"/>
    </source>
</evidence>
<dbReference type="InterPro" id="IPR050304">
    <property type="entry name" value="MT-severing_AAA_ATPase"/>
</dbReference>
<dbReference type="GO" id="GO:0008017">
    <property type="term" value="F:microtubule binding"/>
    <property type="evidence" value="ECO:0007669"/>
    <property type="project" value="UniProtKB-UniRule"/>
</dbReference>
<keyword evidence="4 8" id="KW-0547">Nucleotide-binding</keyword>
<comment type="subcellular location">
    <subcellularLocation>
        <location evidence="1 8">Cytoplasm</location>
        <location evidence="1 8">Cytoskeleton</location>
        <location evidence="1 8">Spindle pole</location>
    </subcellularLocation>
    <subcellularLocation>
        <location evidence="8">Cytoplasm</location>
        <location evidence="8">Cytoskeleton</location>
    </subcellularLocation>
    <subcellularLocation>
        <location evidence="8">Cytoplasm</location>
    </subcellularLocation>
    <subcellularLocation>
        <location evidence="8">Cytoplasm</location>
        <location evidence="8">Cytoskeleton</location>
        <location evidence="8">Spindle</location>
    </subcellularLocation>
    <text evidence="8">Localizes within the cytoplasm, partially overlapping with microtubules in interphase and to the mitotic spindle and spindle poles during mitosis.</text>
</comment>
<name>A0A7S3D5Q9_9EUKA</name>
<dbReference type="InterPro" id="IPR027497">
    <property type="entry name" value="Katanin_p60_AL2"/>
</dbReference>
<comment type="similarity">
    <text evidence="8">Belongs to the AAA ATPase family. Katanin p60 subunit A1 subfamily. A-like 2 sub-subfamily.</text>
</comment>
<dbReference type="InterPro" id="IPR003593">
    <property type="entry name" value="AAA+_ATPase"/>
</dbReference>
<feature type="compositionally biased region" description="Basic and acidic residues" evidence="9">
    <location>
        <begin position="14"/>
        <end position="27"/>
    </location>
</feature>
<evidence type="ECO:0000259" key="10">
    <source>
        <dbReference type="SMART" id="SM00382"/>
    </source>
</evidence>
<evidence type="ECO:0000256" key="3">
    <source>
        <dbReference type="ARBA" id="ARBA00022701"/>
    </source>
</evidence>
<dbReference type="PANTHER" id="PTHR23074">
    <property type="entry name" value="AAA DOMAIN-CONTAINING"/>
    <property type="match status" value="1"/>
</dbReference>
<dbReference type="FunFam" id="3.40.50.300:FF:000434">
    <property type="entry name" value="Katanin p60 ATPase-containing subunit A-like 2"/>
    <property type="match status" value="1"/>
</dbReference>
<dbReference type="EMBL" id="HBIB01014179">
    <property type="protein sequence ID" value="CAE0246965.1"/>
    <property type="molecule type" value="Transcribed_RNA"/>
</dbReference>
<evidence type="ECO:0000256" key="7">
    <source>
        <dbReference type="ARBA" id="ARBA00023235"/>
    </source>
</evidence>
<feature type="compositionally biased region" description="Basic and acidic residues" evidence="9">
    <location>
        <begin position="129"/>
        <end position="140"/>
    </location>
</feature>
<evidence type="ECO:0000256" key="1">
    <source>
        <dbReference type="ARBA" id="ARBA00004647"/>
    </source>
</evidence>
<dbReference type="CDD" id="cd19509">
    <property type="entry name" value="RecA-like_VPS4-like"/>
    <property type="match status" value="1"/>
</dbReference>
<feature type="binding site" evidence="8">
    <location>
        <begin position="261"/>
        <end position="268"/>
    </location>
    <ligand>
        <name>ATP</name>
        <dbReference type="ChEBI" id="CHEBI:30616"/>
    </ligand>
</feature>
<dbReference type="SMART" id="SM00382">
    <property type="entry name" value="AAA"/>
    <property type="match status" value="1"/>
</dbReference>
<feature type="domain" description="AAA+ ATPase" evidence="10">
    <location>
        <begin position="253"/>
        <end position="391"/>
    </location>
</feature>
<gene>
    <name evidence="8" type="primary">KATNAL2</name>
    <name evidence="11" type="ORF">PBIL07802_LOCUS9155</name>
</gene>
<keyword evidence="7 8" id="KW-0413">Isomerase</keyword>
<dbReference type="GO" id="GO:0005874">
    <property type="term" value="C:microtubule"/>
    <property type="evidence" value="ECO:0007669"/>
    <property type="project" value="UniProtKB-KW"/>
</dbReference>
<protein>
    <recommendedName>
        <fullName evidence="8">Katanin p60 ATPase-containing subunit A-like 2</fullName>
        <shortName evidence="8">Katanin p60 subunit A-like 2</shortName>
        <ecNumber evidence="8">5.6.1.1</ecNumber>
    </recommendedName>
    <alternativeName>
        <fullName evidence="8">p60 katanin-like 2</fullName>
    </alternativeName>
</protein>
<keyword evidence="3 8" id="KW-0493">Microtubule</keyword>
<evidence type="ECO:0000313" key="11">
    <source>
        <dbReference type="EMBL" id="CAE0246965.1"/>
    </source>
</evidence>
<dbReference type="AlphaFoldDB" id="A0A7S3D5Q9"/>
<dbReference type="InterPro" id="IPR027417">
    <property type="entry name" value="P-loop_NTPase"/>
</dbReference>
<evidence type="ECO:0000256" key="5">
    <source>
        <dbReference type="ARBA" id="ARBA00022840"/>
    </source>
</evidence>
<accession>A0A7S3D5Q9</accession>
<dbReference type="GO" id="GO:0008568">
    <property type="term" value="F:microtubule severing ATPase activity"/>
    <property type="evidence" value="ECO:0007669"/>
    <property type="project" value="UniProtKB-EC"/>
</dbReference>
<dbReference type="SUPFAM" id="SSF52540">
    <property type="entry name" value="P-loop containing nucleoside triphosphate hydrolases"/>
    <property type="match status" value="1"/>
</dbReference>
<dbReference type="GO" id="GO:0005737">
    <property type="term" value="C:cytoplasm"/>
    <property type="evidence" value="ECO:0007669"/>
    <property type="project" value="UniProtKB-SubCell"/>
</dbReference>
<feature type="region of interest" description="Disordered" evidence="9">
    <location>
        <begin position="97"/>
        <end position="182"/>
    </location>
</feature>
<keyword evidence="6 8" id="KW-0206">Cytoskeleton</keyword>
<dbReference type="Gene3D" id="1.10.8.60">
    <property type="match status" value="1"/>
</dbReference>
<dbReference type="InterPro" id="IPR003959">
    <property type="entry name" value="ATPase_AAA_core"/>
</dbReference>
<dbReference type="InterPro" id="IPR006594">
    <property type="entry name" value="LisH"/>
</dbReference>
<dbReference type="Pfam" id="PF00004">
    <property type="entry name" value="AAA"/>
    <property type="match status" value="1"/>
</dbReference>
<proteinExistence type="inferred from homology"/>
<comment type="catalytic activity">
    <reaction evidence="8">
        <text>n ATP + n H2O + a microtubule = n ADP + n phosphate + (n+1) alpha/beta tubulin heterodimers.</text>
        <dbReference type="EC" id="5.6.1.1"/>
    </reaction>
</comment>
<evidence type="ECO:0000256" key="2">
    <source>
        <dbReference type="ARBA" id="ARBA00022490"/>
    </source>
</evidence>
<evidence type="ECO:0000256" key="9">
    <source>
        <dbReference type="SAM" id="MobiDB-lite"/>
    </source>
</evidence>
<sequence length="496" mass="55911">MYGVGGVRLSAMKAENEARQREEKKVQDRKRNLLVLVSRYLADSGYFESSDKVQSEAGVSLENFELADNIDLNLMYHDFEEFYEVKYGKKPKFVRKCTSSSKAQQQEEKRGKNSRGSSPSGRPPTLPKLEGKDEKKKKGDGNATPRSSKGGAGESDGLALDGKQIEAKKKKKGGQKEDEDEDFFRDRILKPLPDFESAELRELAAQVHRDIFVQNPNVRWEDVVGNDKAKRLLKEAVVMPIKYPQLFTGLLKPWRGILLYGPPGTGKTMLAKAVASECKTTFFNISASTIVSKWRGDSEKLVRMLFELARYYAPSTIFMDEIDSIMSTREGNAGEHEGSRRMKTEILLQMDGLAREADEKVFLLAASNLPWELDAAMLRRIDKRILVDLPNDRARLEILEKRLPPSSSSNLEYDAWSKKMDGYSGSDLALVCKEAAMRPLRSLMDDLEAGRIEDDKELSLRPVTNEDVHEALKCTRPSAKASKGKYEAWEKEFGST</sequence>
<dbReference type="EC" id="5.6.1.1" evidence="8"/>
<dbReference type="InterPro" id="IPR041569">
    <property type="entry name" value="AAA_lid_3"/>
</dbReference>
<comment type="function">
    <text evidence="8">Severs microtubules in vitro in an ATP-dependent manner. This activity may promote rapid reorganization of cellular microtubule arrays.</text>
</comment>
<dbReference type="GO" id="GO:0051013">
    <property type="term" value="P:microtubule severing"/>
    <property type="evidence" value="ECO:0007669"/>
    <property type="project" value="UniProtKB-UniRule"/>
</dbReference>
<dbReference type="GO" id="GO:0000922">
    <property type="term" value="C:spindle pole"/>
    <property type="evidence" value="ECO:0007669"/>
    <property type="project" value="UniProtKB-SubCell"/>
</dbReference>
<dbReference type="GO" id="GO:0005524">
    <property type="term" value="F:ATP binding"/>
    <property type="evidence" value="ECO:0007669"/>
    <property type="project" value="UniProtKB-KW"/>
</dbReference>
<dbReference type="GO" id="GO:0016887">
    <property type="term" value="F:ATP hydrolysis activity"/>
    <property type="evidence" value="ECO:0007669"/>
    <property type="project" value="InterPro"/>
</dbReference>
<organism evidence="11">
    <name type="scientific">Palpitomonas bilix</name>
    <dbReference type="NCBI Taxonomy" id="652834"/>
    <lineage>
        <taxon>Eukaryota</taxon>
        <taxon>Eukaryota incertae sedis</taxon>
    </lineage>
</organism>
<reference evidence="11" key="1">
    <citation type="submission" date="2021-01" db="EMBL/GenBank/DDBJ databases">
        <authorList>
            <person name="Corre E."/>
            <person name="Pelletier E."/>
            <person name="Niang G."/>
            <person name="Scheremetjew M."/>
            <person name="Finn R."/>
            <person name="Kale V."/>
            <person name="Holt S."/>
            <person name="Cochrane G."/>
            <person name="Meng A."/>
            <person name="Brown T."/>
            <person name="Cohen L."/>
        </authorList>
    </citation>
    <scope>NUCLEOTIDE SEQUENCE</scope>
    <source>
        <strain evidence="11">NIES-2562</strain>
    </source>
</reference>
<dbReference type="PROSITE" id="PS50896">
    <property type="entry name" value="LISH"/>
    <property type="match status" value="1"/>
</dbReference>
<evidence type="ECO:0000256" key="6">
    <source>
        <dbReference type="ARBA" id="ARBA00023212"/>
    </source>
</evidence>
<dbReference type="Pfam" id="PF17862">
    <property type="entry name" value="AAA_lid_3"/>
    <property type="match status" value="1"/>
</dbReference>
<evidence type="ECO:0000256" key="4">
    <source>
        <dbReference type="ARBA" id="ARBA00022741"/>
    </source>
</evidence>
<feature type="region of interest" description="Disordered" evidence="9">
    <location>
        <begin position="1"/>
        <end position="27"/>
    </location>
</feature>
<dbReference type="Gene3D" id="3.40.50.300">
    <property type="entry name" value="P-loop containing nucleotide triphosphate hydrolases"/>
    <property type="match status" value="1"/>
</dbReference>
<keyword evidence="5 8" id="KW-0067">ATP-binding</keyword>
<keyword evidence="2 8" id="KW-0963">Cytoplasm</keyword>
<dbReference type="PANTHER" id="PTHR23074:SF78">
    <property type="entry name" value="KATANIN P60 ATPASE-CONTAINING SUBUNIT A-LIKE 2"/>
    <property type="match status" value="1"/>
</dbReference>
<dbReference type="HAMAP" id="MF_03025">
    <property type="entry name" value="Katanin_p60_AL2"/>
    <property type="match status" value="1"/>
</dbReference>